<keyword evidence="1" id="KW-0175">Coiled coil</keyword>
<feature type="region of interest" description="Disordered" evidence="2">
    <location>
        <begin position="45"/>
        <end position="103"/>
    </location>
</feature>
<feature type="coiled-coil region" evidence="1">
    <location>
        <begin position="141"/>
        <end position="180"/>
    </location>
</feature>
<protein>
    <submittedName>
        <fullName evidence="3">Uncharacterized protein</fullName>
    </submittedName>
</protein>
<dbReference type="PANTHER" id="PTHR47080:SF1">
    <property type="entry name" value="CHROMOSOME 16 OPEN READING FRAME 96"/>
    <property type="match status" value="1"/>
</dbReference>
<feature type="compositionally biased region" description="Polar residues" evidence="2">
    <location>
        <begin position="384"/>
        <end position="401"/>
    </location>
</feature>
<feature type="region of interest" description="Disordered" evidence="2">
    <location>
        <begin position="608"/>
        <end position="648"/>
    </location>
</feature>
<sequence length="666" mass="71123">MSVSVTLAELADVAFRTPNSGSVNAGALHLLLRGLLEHLRLQDASTQVSEDERGLLEPGAGAGGRPRAPLLQAEGQPGCPGGSPGTAELPTPRRDGGRPGTNTWQTAQLTERMEVIEEGMTKVTDKLQEMLTTSCSLKTTIEAFQEELQLLKDNFQKAGLEELREQAAQQDKHSNLLQNILGQMAEVRQELGNFPWQAGVLCSLCRVPTGELSSRELSPEAPQEPAQEAPCKQSWLPERHVAVETFISCHENQLQQRDLGTLEDVATRLEKVQGEVKHLQDKGEKGPDFGREVLSQVGQLQEQCARLQEAAERLWADTEDTQAQWEQAWRLSKQCHCQGPCFDTSGPAGLKRHRFHPVKCISCDRPLAVAPRPHLVTVRKASLHLQSRPASTGGTNRTAQQLPGRENEGSNQASRGPLSPTRPLSASSSLATACPFGAHADFTCQNGQVDILGIDGVIYKGRLSSQAANGNIALGRDFPGRGAVLGHHLSSGPSQHILMGCLGWLGCHRCPHIPPATASPLLALKEQSPPSPLPSTLWRKRVAPPSMAATTCPRTRVSACPGRPARCRPHRLGSPCSVRSPGATGAVVPDARPFVSLPALQVLPCGRELSPRGTDGRPLRVAGQPASELPGGAVKWRGGAGTGRSLGGSGGWEPCCPGFSLPLAAA</sequence>
<dbReference type="PANTHER" id="PTHR47080">
    <property type="entry name" value="CHROMOSOME 16 OPEN READING FRAME 96"/>
    <property type="match status" value="1"/>
</dbReference>
<evidence type="ECO:0000256" key="2">
    <source>
        <dbReference type="SAM" id="MobiDB-lite"/>
    </source>
</evidence>
<dbReference type="AlphaFoldDB" id="A0A8B9DL44"/>
<keyword evidence="4" id="KW-1185">Reference proteome</keyword>
<evidence type="ECO:0000313" key="4">
    <source>
        <dbReference type="Proteomes" id="UP000694521"/>
    </source>
</evidence>
<accession>A0A8B9DL44</accession>
<dbReference type="Ensembl" id="ENSACDT00005009436.1">
    <property type="protein sequence ID" value="ENSACDP00005007824.1"/>
    <property type="gene ID" value="ENSACDG00005005745.1"/>
</dbReference>
<evidence type="ECO:0000256" key="1">
    <source>
        <dbReference type="SAM" id="Coils"/>
    </source>
</evidence>
<reference evidence="3" key="2">
    <citation type="submission" date="2025-09" db="UniProtKB">
        <authorList>
            <consortium name="Ensembl"/>
        </authorList>
    </citation>
    <scope>IDENTIFICATION</scope>
</reference>
<proteinExistence type="predicted"/>
<name>A0A8B9DL44_ANSCY</name>
<reference evidence="3" key="1">
    <citation type="submission" date="2025-08" db="UniProtKB">
        <authorList>
            <consortium name="Ensembl"/>
        </authorList>
    </citation>
    <scope>IDENTIFICATION</scope>
</reference>
<feature type="compositionally biased region" description="Gly residues" evidence="2">
    <location>
        <begin position="638"/>
        <end position="648"/>
    </location>
</feature>
<organism evidence="3 4">
    <name type="scientific">Anser cygnoides</name>
    <name type="common">Swan goose</name>
    <dbReference type="NCBI Taxonomy" id="8845"/>
    <lineage>
        <taxon>Eukaryota</taxon>
        <taxon>Metazoa</taxon>
        <taxon>Chordata</taxon>
        <taxon>Craniata</taxon>
        <taxon>Vertebrata</taxon>
        <taxon>Euteleostomi</taxon>
        <taxon>Archelosauria</taxon>
        <taxon>Archosauria</taxon>
        <taxon>Dinosauria</taxon>
        <taxon>Saurischia</taxon>
        <taxon>Theropoda</taxon>
        <taxon>Coelurosauria</taxon>
        <taxon>Aves</taxon>
        <taxon>Neognathae</taxon>
        <taxon>Galloanserae</taxon>
        <taxon>Anseriformes</taxon>
        <taxon>Anatidae</taxon>
        <taxon>Anserinae</taxon>
        <taxon>Anser</taxon>
    </lineage>
</organism>
<dbReference type="Proteomes" id="UP000694521">
    <property type="component" value="Unplaced"/>
</dbReference>
<evidence type="ECO:0000313" key="3">
    <source>
        <dbReference type="Ensembl" id="ENSACDP00005007824.1"/>
    </source>
</evidence>
<feature type="region of interest" description="Disordered" evidence="2">
    <location>
        <begin position="383"/>
        <end position="426"/>
    </location>
</feature>